<evidence type="ECO:0000313" key="2">
    <source>
        <dbReference type="Proteomes" id="UP000807469"/>
    </source>
</evidence>
<dbReference type="Proteomes" id="UP000807469">
    <property type="component" value="Unassembled WGS sequence"/>
</dbReference>
<reference evidence="1" key="1">
    <citation type="submission" date="2020-11" db="EMBL/GenBank/DDBJ databases">
        <authorList>
            <consortium name="DOE Joint Genome Institute"/>
            <person name="Ahrendt S."/>
            <person name="Riley R."/>
            <person name="Andreopoulos W."/>
            <person name="Labutti K."/>
            <person name="Pangilinan J."/>
            <person name="Ruiz-Duenas F.J."/>
            <person name="Barrasa J.M."/>
            <person name="Sanchez-Garcia M."/>
            <person name="Camarero S."/>
            <person name="Miyauchi S."/>
            <person name="Serrano A."/>
            <person name="Linde D."/>
            <person name="Babiker R."/>
            <person name="Drula E."/>
            <person name="Ayuso-Fernandez I."/>
            <person name="Pacheco R."/>
            <person name="Padilla G."/>
            <person name="Ferreira P."/>
            <person name="Barriuso J."/>
            <person name="Kellner H."/>
            <person name="Castanera R."/>
            <person name="Alfaro M."/>
            <person name="Ramirez L."/>
            <person name="Pisabarro A.G."/>
            <person name="Kuo A."/>
            <person name="Tritt A."/>
            <person name="Lipzen A."/>
            <person name="He G."/>
            <person name="Yan M."/>
            <person name="Ng V."/>
            <person name="Cullen D."/>
            <person name="Martin F."/>
            <person name="Rosso M.-N."/>
            <person name="Henrissat B."/>
            <person name="Hibbett D."/>
            <person name="Martinez A.T."/>
            <person name="Grigoriev I.V."/>
        </authorList>
    </citation>
    <scope>NUCLEOTIDE SEQUENCE</scope>
    <source>
        <strain evidence="1">CIRM-BRFM 674</strain>
    </source>
</reference>
<dbReference type="EMBL" id="MU155206">
    <property type="protein sequence ID" value="KAF9479752.1"/>
    <property type="molecule type" value="Genomic_DNA"/>
</dbReference>
<protein>
    <submittedName>
        <fullName evidence="1">Uncharacterized protein</fullName>
    </submittedName>
</protein>
<comment type="caution">
    <text evidence="1">The sequence shown here is derived from an EMBL/GenBank/DDBJ whole genome shotgun (WGS) entry which is preliminary data.</text>
</comment>
<gene>
    <name evidence="1" type="ORF">BDN70DRAFT_878387</name>
</gene>
<dbReference type="AlphaFoldDB" id="A0A9P6CUM4"/>
<accession>A0A9P6CUM4</accession>
<proteinExistence type="predicted"/>
<organism evidence="1 2">
    <name type="scientific">Pholiota conissans</name>
    <dbReference type="NCBI Taxonomy" id="109636"/>
    <lineage>
        <taxon>Eukaryota</taxon>
        <taxon>Fungi</taxon>
        <taxon>Dikarya</taxon>
        <taxon>Basidiomycota</taxon>
        <taxon>Agaricomycotina</taxon>
        <taxon>Agaricomycetes</taxon>
        <taxon>Agaricomycetidae</taxon>
        <taxon>Agaricales</taxon>
        <taxon>Agaricineae</taxon>
        <taxon>Strophariaceae</taxon>
        <taxon>Pholiota</taxon>
    </lineage>
</organism>
<sequence length="528" mass="58898">MNTHDRNDDAALLFPAAGMVDQGQFEAVSSSAYHPQEYVSPALPQELIDQILEIIVRCQHQQPNSKGNGAVGRCMLVSRSFLTSIRRYLFESITIRDTRKAATFGALPPSETARMEGLLRIFRNDPLHDTAYPLVAHVRSVKMVMESADSISKTNTLLNKASKDSSSAILDWNSRRVSMREVLRAVKHLERFSLGFSSPISGYSMHVGISLAIEKACKSSLLTQLEFSNIFHFPVDLLAECMNLRHLILLNVSTGESEDDIGPATKRKSYAPTLLPAIWGRKSLQILEILDTENSGDVLEEIRSLSAPKPSRSMCFSQIKTFKLGLPTKAGLDNYREVEIMRHAASTLESLTIRGITGDISFNVCPGRLCLSDLKSLRSLHLDLTFSSISLFGQIPLCLDALLGEQLHSPTTIETIGFDVVVKVAHFNSKFSTLKLEMDPAWATIDHHLTNGAQFPVLRKVTFNLLIFHHQLLPSPFLPRPESWEEVNQLKTGLLAGFNGLTDKLFQAVAQSQRIKYDFNVDFTETWI</sequence>
<name>A0A9P6CUM4_9AGAR</name>
<evidence type="ECO:0000313" key="1">
    <source>
        <dbReference type="EMBL" id="KAF9479752.1"/>
    </source>
</evidence>
<dbReference type="OrthoDB" id="2934227at2759"/>
<keyword evidence="2" id="KW-1185">Reference proteome</keyword>